<reference evidence="2" key="1">
    <citation type="journal article" date="2009" name="Genome Res.">
        <title>Comparative genomic analyses of the human fungal pathogens Coccidioides and their relatives.</title>
        <authorList>
            <person name="Sharpton T.J."/>
            <person name="Stajich J.E."/>
            <person name="Rounsley S.D."/>
            <person name="Gardner M.J."/>
            <person name="Wortman J.R."/>
            <person name="Jordar V.S."/>
            <person name="Maiti R."/>
            <person name="Kodira C.D."/>
            <person name="Neafsey D.E."/>
            <person name="Zeng Q."/>
            <person name="Hung C.-Y."/>
            <person name="McMahan C."/>
            <person name="Muszewska A."/>
            <person name="Grynberg M."/>
            <person name="Mandel M.A."/>
            <person name="Kellner E.M."/>
            <person name="Barker B.M."/>
            <person name="Galgiani J.N."/>
            <person name="Orbach M.J."/>
            <person name="Kirkland T.N."/>
            <person name="Cole G.T."/>
            <person name="Henn M.R."/>
            <person name="Birren B.W."/>
            <person name="Taylor J.W."/>
        </authorList>
    </citation>
    <scope>NUCLEOTIDE SEQUENCE [LARGE SCALE GENOMIC DNA]</scope>
    <source>
        <strain evidence="2">RS</strain>
    </source>
</reference>
<dbReference type="AlphaFoldDB" id="J3KED4"/>
<evidence type="ECO:0000313" key="1">
    <source>
        <dbReference type="EMBL" id="EAS33831.3"/>
    </source>
</evidence>
<proteinExistence type="predicted"/>
<evidence type="ECO:0000313" key="2">
    <source>
        <dbReference type="Proteomes" id="UP000001261"/>
    </source>
</evidence>
<sequence>MIMYTSGVTQSKTDKRENKRFALSESSGRFEVFFFESGCSWCAVLVDCSVKTTAPIYVRSPAYAIGAGLRRRNEYKSTFIHHHHHHHTIVTDSSV</sequence>
<organism evidence="1 2">
    <name type="scientific">Coccidioides immitis (strain RS)</name>
    <name type="common">Valley fever fungus</name>
    <dbReference type="NCBI Taxonomy" id="246410"/>
    <lineage>
        <taxon>Eukaryota</taxon>
        <taxon>Fungi</taxon>
        <taxon>Dikarya</taxon>
        <taxon>Ascomycota</taxon>
        <taxon>Pezizomycotina</taxon>
        <taxon>Eurotiomycetes</taxon>
        <taxon>Eurotiomycetidae</taxon>
        <taxon>Onygenales</taxon>
        <taxon>Onygenaceae</taxon>
        <taxon>Coccidioides</taxon>
    </lineage>
</organism>
<dbReference type="InParanoid" id="J3KED4"/>
<name>J3KED4_COCIM</name>
<dbReference type="EMBL" id="GG704914">
    <property type="protein sequence ID" value="EAS33831.3"/>
    <property type="molecule type" value="Genomic_DNA"/>
</dbReference>
<protein>
    <submittedName>
        <fullName evidence="1">Uncharacterized protein</fullName>
    </submittedName>
</protein>
<keyword evidence="2" id="KW-1185">Reference proteome</keyword>
<dbReference type="RefSeq" id="XP_001245414.2">
    <property type="nucleotide sequence ID" value="XM_001245413.2"/>
</dbReference>
<reference evidence="2" key="2">
    <citation type="journal article" date="2010" name="Genome Res.">
        <title>Population genomic sequencing of Coccidioides fungi reveals recent hybridization and transposon control.</title>
        <authorList>
            <person name="Neafsey D.E."/>
            <person name="Barker B.M."/>
            <person name="Sharpton T.J."/>
            <person name="Stajich J.E."/>
            <person name="Park D.J."/>
            <person name="Whiston E."/>
            <person name="Hung C.-Y."/>
            <person name="McMahan C."/>
            <person name="White J."/>
            <person name="Sykes S."/>
            <person name="Heiman D."/>
            <person name="Young S."/>
            <person name="Zeng Q."/>
            <person name="Abouelleil A."/>
            <person name="Aftuck L."/>
            <person name="Bessette D."/>
            <person name="Brown A."/>
            <person name="FitzGerald M."/>
            <person name="Lui A."/>
            <person name="Macdonald J.P."/>
            <person name="Priest M."/>
            <person name="Orbach M.J."/>
            <person name="Galgiani J.N."/>
            <person name="Kirkland T.N."/>
            <person name="Cole G.T."/>
            <person name="Birren B.W."/>
            <person name="Henn M.R."/>
            <person name="Taylor J.W."/>
            <person name="Rounsley S.D."/>
        </authorList>
    </citation>
    <scope>GENOME REANNOTATION</scope>
    <source>
        <strain evidence="2">RS</strain>
    </source>
</reference>
<dbReference type="KEGG" id="cim:CIMG_13394"/>
<accession>J3KED4</accession>
<gene>
    <name evidence="1" type="ORF">CIMG_13394</name>
</gene>
<dbReference type="VEuPathDB" id="FungiDB:CIMG_13394"/>
<dbReference type="Proteomes" id="UP000001261">
    <property type="component" value="Unassembled WGS sequence"/>
</dbReference>
<dbReference type="GeneID" id="24165021"/>